<organism evidence="11 12">
    <name type="scientific">Pyronema omphalodes (strain CBS 100304)</name>
    <name type="common">Pyronema confluens</name>
    <dbReference type="NCBI Taxonomy" id="1076935"/>
    <lineage>
        <taxon>Eukaryota</taxon>
        <taxon>Fungi</taxon>
        <taxon>Dikarya</taxon>
        <taxon>Ascomycota</taxon>
        <taxon>Pezizomycotina</taxon>
        <taxon>Pezizomycetes</taxon>
        <taxon>Pezizales</taxon>
        <taxon>Pyronemataceae</taxon>
        <taxon>Pyronema</taxon>
    </lineage>
</organism>
<comment type="pathway">
    <text evidence="2 7">Glycan metabolism; L-arabinan degradation.</text>
</comment>
<reference evidence="11 12" key="1">
    <citation type="journal article" date="2013" name="PLoS Genet.">
        <title>The genome and development-dependent transcriptomes of Pyronema confluens: a window into fungal evolution.</title>
        <authorList>
            <person name="Traeger S."/>
            <person name="Altegoer F."/>
            <person name="Freitag M."/>
            <person name="Gabaldon T."/>
            <person name="Kempken F."/>
            <person name="Kumar A."/>
            <person name="Marcet-Houben M."/>
            <person name="Poggeler S."/>
            <person name="Stajich J.E."/>
            <person name="Nowrousian M."/>
        </authorList>
    </citation>
    <scope>NUCLEOTIDE SEQUENCE [LARGE SCALE GENOMIC DNA]</scope>
    <source>
        <strain evidence="12">CBS 100304</strain>
        <tissue evidence="11">Vegetative mycelium</tissue>
    </source>
</reference>
<gene>
    <name evidence="11" type="ORF">PCON_05746</name>
</gene>
<feature type="active site" description="Proton donor" evidence="8">
    <location>
        <position position="204"/>
    </location>
</feature>
<keyword evidence="6 7" id="KW-0326">Glycosidase</keyword>
<dbReference type="PANTHER" id="PTHR43301:SF3">
    <property type="entry name" value="ARABINAN ENDO-1,5-ALPHA-L-ARABINOSIDASE A-RELATED"/>
    <property type="match status" value="1"/>
</dbReference>
<protein>
    <recommendedName>
        <fullName evidence="4 7">Arabinan endo-1,5-alpha-L-arabinosidase</fullName>
        <ecNumber evidence="4 7">3.2.1.99</ecNumber>
    </recommendedName>
</protein>
<dbReference type="SUPFAM" id="SSF75005">
    <property type="entry name" value="Arabinanase/levansucrase/invertase"/>
    <property type="match status" value="1"/>
</dbReference>
<dbReference type="CDD" id="cd18831">
    <property type="entry name" value="GH43_AnAbnA-like"/>
    <property type="match status" value="1"/>
</dbReference>
<dbReference type="Pfam" id="PF04616">
    <property type="entry name" value="Glyco_hydro_43"/>
    <property type="match status" value="1"/>
</dbReference>
<sequence>MQLLPILTAVLTILPLATAWTPGACSGYCKGVSHDPSVARRASDGTYFRFSTNNKINIATASSISGPWTYQGAALPSGSKIDQAGNTDLWAPDIIGPISGYYYLTYSVSTFGSQNSTIGIARSSTMAAGSWTDLGSTGVASHPGSAYNAIDSNLISTGSGYLMTFGSFWGDLYQVSMASPPTKVASGATSKQVAYQPTGSHAVEAGFVFKKGSYYYLFFSEGQCCGYDSSKPAAGGEYKVRVCRSSAATGPFVDKAGTSCTSGGGTTVLESQGTVYGPGGQSVFEDPSLGSVIVYHYVDTTVGYADGDKNFGWNVLDFSSGWPVAV</sequence>
<dbReference type="PANTHER" id="PTHR43301">
    <property type="entry name" value="ARABINAN ENDO-1,5-ALPHA-L-ARABINOSIDASE"/>
    <property type="match status" value="1"/>
</dbReference>
<evidence type="ECO:0000256" key="4">
    <source>
        <dbReference type="ARBA" id="ARBA00012586"/>
    </source>
</evidence>
<dbReference type="GO" id="GO:0046558">
    <property type="term" value="F:arabinan endo-1,5-alpha-L-arabinosidase activity"/>
    <property type="evidence" value="ECO:0007669"/>
    <property type="project" value="UniProtKB-EC"/>
</dbReference>
<keyword evidence="10" id="KW-0732">Signal</keyword>
<keyword evidence="5 7" id="KW-0378">Hydrolase</keyword>
<accession>U4L7P7</accession>
<dbReference type="InterPro" id="IPR016840">
    <property type="entry name" value="Glyco_hydro_43_endo_a_Ara-ase"/>
</dbReference>
<dbReference type="EC" id="3.2.1.99" evidence="4 7"/>
<evidence type="ECO:0000256" key="6">
    <source>
        <dbReference type="ARBA" id="ARBA00023295"/>
    </source>
</evidence>
<dbReference type="eggNOG" id="ENOG502QTQG">
    <property type="taxonomic scope" value="Eukaryota"/>
</dbReference>
<evidence type="ECO:0000256" key="2">
    <source>
        <dbReference type="ARBA" id="ARBA00004834"/>
    </source>
</evidence>
<evidence type="ECO:0000256" key="5">
    <source>
        <dbReference type="ARBA" id="ARBA00022801"/>
    </source>
</evidence>
<dbReference type="STRING" id="1076935.U4L7P7"/>
<dbReference type="EMBL" id="HF935280">
    <property type="protein sequence ID" value="CCX06159.1"/>
    <property type="molecule type" value="Genomic_DNA"/>
</dbReference>
<proteinExistence type="inferred from homology"/>
<evidence type="ECO:0000256" key="3">
    <source>
        <dbReference type="ARBA" id="ARBA00009865"/>
    </source>
</evidence>
<evidence type="ECO:0000313" key="12">
    <source>
        <dbReference type="Proteomes" id="UP000018144"/>
    </source>
</evidence>
<dbReference type="Proteomes" id="UP000018144">
    <property type="component" value="Unassembled WGS sequence"/>
</dbReference>
<comment type="similarity">
    <text evidence="3 7">Belongs to the glycosyl hydrolase 43 family.</text>
</comment>
<dbReference type="InterPro" id="IPR006710">
    <property type="entry name" value="Glyco_hydro_43"/>
</dbReference>
<name>U4L7P7_PYROM</name>
<dbReference type="InterPro" id="IPR023296">
    <property type="entry name" value="Glyco_hydro_beta-prop_sf"/>
</dbReference>
<dbReference type="AlphaFoldDB" id="U4L7P7"/>
<evidence type="ECO:0000313" key="11">
    <source>
        <dbReference type="EMBL" id="CCX06159.1"/>
    </source>
</evidence>
<dbReference type="InterPro" id="IPR050727">
    <property type="entry name" value="GH43_arabinanases"/>
</dbReference>
<keyword evidence="12" id="KW-1185">Reference proteome</keyword>
<comment type="catalytic activity">
    <reaction evidence="1 7">
        <text>Endohydrolysis of (1-&gt;5)-alpha-arabinofuranosidic linkages in (1-&gt;5)-arabinans.</text>
        <dbReference type="EC" id="3.2.1.99"/>
    </reaction>
</comment>
<evidence type="ECO:0000256" key="9">
    <source>
        <dbReference type="PIRSR" id="PIRSR606710-2"/>
    </source>
</evidence>
<evidence type="ECO:0000256" key="1">
    <source>
        <dbReference type="ARBA" id="ARBA00000375"/>
    </source>
</evidence>
<evidence type="ECO:0000256" key="10">
    <source>
        <dbReference type="SAM" id="SignalP"/>
    </source>
</evidence>
<dbReference type="GO" id="GO:0031222">
    <property type="term" value="P:arabinan catabolic process"/>
    <property type="evidence" value="ECO:0007669"/>
    <property type="project" value="UniProtKB-UniPathway"/>
</dbReference>
<dbReference type="Gene3D" id="2.115.10.20">
    <property type="entry name" value="Glycosyl hydrolase domain, family 43"/>
    <property type="match status" value="1"/>
</dbReference>
<feature type="active site" description="Proton acceptor" evidence="8">
    <location>
        <position position="35"/>
    </location>
</feature>
<dbReference type="OrthoDB" id="195678at2759"/>
<evidence type="ECO:0000256" key="8">
    <source>
        <dbReference type="PIRSR" id="PIRSR606710-1"/>
    </source>
</evidence>
<dbReference type="UniPathway" id="UPA00667"/>
<dbReference type="PIRSF" id="PIRSF026534">
    <property type="entry name" value="Endo_alpha-L-arabinosidase"/>
    <property type="match status" value="1"/>
</dbReference>
<evidence type="ECO:0000256" key="7">
    <source>
        <dbReference type="PIRNR" id="PIRNR026534"/>
    </source>
</evidence>
<feature type="chain" id="PRO_5004651989" description="Arabinan endo-1,5-alpha-L-arabinosidase" evidence="10">
    <location>
        <begin position="20"/>
        <end position="326"/>
    </location>
</feature>
<feature type="signal peptide" evidence="10">
    <location>
        <begin position="1"/>
        <end position="19"/>
    </location>
</feature>
<dbReference type="OMA" id="GHLWAPD"/>
<feature type="site" description="Important for catalytic activity, responsible for pKa modulation of the active site Glu and correct orientation of both the proton donor and substrate" evidence="9">
    <location>
        <position position="151"/>
    </location>
</feature>